<dbReference type="STRING" id="227316.GA0070604_4245"/>
<dbReference type="AlphaFoldDB" id="A0A1C6V1S8"/>
<evidence type="ECO:0000256" key="1">
    <source>
        <dbReference type="SAM" id="MobiDB-lite"/>
    </source>
</evidence>
<evidence type="ECO:0000256" key="2">
    <source>
        <dbReference type="SAM" id="SignalP"/>
    </source>
</evidence>
<dbReference type="RefSeq" id="WP_141721370.1">
    <property type="nucleotide sequence ID" value="NZ_FMHY01000002.1"/>
</dbReference>
<evidence type="ECO:0000313" key="4">
    <source>
        <dbReference type="Proteomes" id="UP000199696"/>
    </source>
</evidence>
<protein>
    <recommendedName>
        <fullName evidence="5">Peptidase A4 family protein</fullName>
    </recommendedName>
</protein>
<dbReference type="EMBL" id="FMHY01000002">
    <property type="protein sequence ID" value="SCL60215.1"/>
    <property type="molecule type" value="Genomic_DNA"/>
</dbReference>
<organism evidence="3 4">
    <name type="scientific">Micromonospora eburnea</name>
    <dbReference type="NCBI Taxonomy" id="227316"/>
    <lineage>
        <taxon>Bacteria</taxon>
        <taxon>Bacillati</taxon>
        <taxon>Actinomycetota</taxon>
        <taxon>Actinomycetes</taxon>
        <taxon>Micromonosporales</taxon>
        <taxon>Micromonosporaceae</taxon>
        <taxon>Micromonospora</taxon>
    </lineage>
</organism>
<reference evidence="4" key="1">
    <citation type="submission" date="2016-06" db="EMBL/GenBank/DDBJ databases">
        <authorList>
            <person name="Varghese N."/>
            <person name="Submissions Spin"/>
        </authorList>
    </citation>
    <scope>NUCLEOTIDE SEQUENCE [LARGE SCALE GENOMIC DNA]</scope>
    <source>
        <strain evidence="4">DSM 44814</strain>
    </source>
</reference>
<dbReference type="OrthoDB" id="5188462at2"/>
<feature type="region of interest" description="Disordered" evidence="1">
    <location>
        <begin position="42"/>
        <end position="62"/>
    </location>
</feature>
<feature type="signal peptide" evidence="2">
    <location>
        <begin position="1"/>
        <end position="30"/>
    </location>
</feature>
<accession>A0A1C6V1S8</accession>
<evidence type="ECO:0008006" key="5">
    <source>
        <dbReference type="Google" id="ProtNLM"/>
    </source>
</evidence>
<keyword evidence="4" id="KW-1185">Reference proteome</keyword>
<proteinExistence type="predicted"/>
<feature type="chain" id="PRO_5008748292" description="Peptidase A4 family protein" evidence="2">
    <location>
        <begin position="31"/>
        <end position="391"/>
    </location>
</feature>
<dbReference type="Proteomes" id="UP000199696">
    <property type="component" value="Unassembled WGS sequence"/>
</dbReference>
<keyword evidence="2" id="KW-0732">Signal</keyword>
<evidence type="ECO:0000313" key="3">
    <source>
        <dbReference type="EMBL" id="SCL60215.1"/>
    </source>
</evidence>
<sequence length="391" mass="40489">MRLRTTATGVLASSVAAIALLLGMAGPTQAATARSAHAVTAGGHGTDAAAQRSAAAKPAPAKDFVGPNVHLGADLPAKAGHQTATASTLAAWTVSLAITVRRPWVGRSTTLTATASADVGPTAYYIRIFRNGSQIASCATGTTCSLSWTENTEMTDSFRAEISNFTRSDVVANDPDADSPFGYQVTWHASTTIDLTANYTSITMGKPVTLTASTFDDVWASPYWIEIFDVTTGTYLTNCASGTVCSVQVSQAVATTHAYRAFVSYSSTAFPPSGTVATSGTSYVTWTTGPTIWQLGLSAPATAYRAVIVTATASLDVGTTAYWIEIFDQESGTRIAACPSSTTCSGTYTPTSPEGNHLVAFISALDTNLPPASIQASSNVAKIALVSPPPR</sequence>
<gene>
    <name evidence="3" type="ORF">GA0070604_4245</name>
</gene>
<name>A0A1C6V1S8_9ACTN</name>
<feature type="compositionally biased region" description="Low complexity" evidence="1">
    <location>
        <begin position="48"/>
        <end position="62"/>
    </location>
</feature>